<dbReference type="GeneID" id="94430613"/>
<organism evidence="1 2">
    <name type="scientific">Cystoisospora suis</name>
    <dbReference type="NCBI Taxonomy" id="483139"/>
    <lineage>
        <taxon>Eukaryota</taxon>
        <taxon>Sar</taxon>
        <taxon>Alveolata</taxon>
        <taxon>Apicomplexa</taxon>
        <taxon>Conoidasida</taxon>
        <taxon>Coccidia</taxon>
        <taxon>Eucoccidiorida</taxon>
        <taxon>Eimeriorina</taxon>
        <taxon>Sarcocystidae</taxon>
        <taxon>Cystoisospora</taxon>
    </lineage>
</organism>
<accession>A0A2C6KRL1</accession>
<evidence type="ECO:0000313" key="2">
    <source>
        <dbReference type="Proteomes" id="UP000221165"/>
    </source>
</evidence>
<name>A0A2C6KRL1_9APIC</name>
<sequence length="76" mass="8768">MLPALCAKDICRTVYDSRSFFFSRSPSILSPLPSFFRGSCLFPTRVGSFRRSRRTHSHDLHSDMSLEGHFVDFSCY</sequence>
<comment type="caution">
    <text evidence="1">The sequence shown here is derived from an EMBL/GenBank/DDBJ whole genome shotgun (WGS) entry which is preliminary data.</text>
</comment>
<dbReference type="AlphaFoldDB" id="A0A2C6KRL1"/>
<reference evidence="1 2" key="1">
    <citation type="journal article" date="2017" name="Int. J. Parasitol.">
        <title>The genome of the protozoan parasite Cystoisospora suis and a reverse vaccinology approach to identify vaccine candidates.</title>
        <authorList>
            <person name="Palmieri N."/>
            <person name="Shrestha A."/>
            <person name="Ruttkowski B."/>
            <person name="Beck T."/>
            <person name="Vogl C."/>
            <person name="Tomley F."/>
            <person name="Blake D.P."/>
            <person name="Joachim A."/>
        </authorList>
    </citation>
    <scope>NUCLEOTIDE SEQUENCE [LARGE SCALE GENOMIC DNA]</scope>
    <source>
        <strain evidence="1 2">Wien I</strain>
    </source>
</reference>
<protein>
    <submittedName>
        <fullName evidence="1">Uncharacterized protein</fullName>
    </submittedName>
</protein>
<keyword evidence="2" id="KW-1185">Reference proteome</keyword>
<evidence type="ECO:0000313" key="1">
    <source>
        <dbReference type="EMBL" id="PHJ18916.1"/>
    </source>
</evidence>
<gene>
    <name evidence="1" type="ORF">CSUI_007253</name>
</gene>
<dbReference type="Proteomes" id="UP000221165">
    <property type="component" value="Unassembled WGS sequence"/>
</dbReference>
<dbReference type="RefSeq" id="XP_067920620.1">
    <property type="nucleotide sequence ID" value="XM_068067402.1"/>
</dbReference>
<dbReference type="EMBL" id="MIGC01003782">
    <property type="protein sequence ID" value="PHJ18916.1"/>
    <property type="molecule type" value="Genomic_DNA"/>
</dbReference>
<proteinExistence type="predicted"/>
<dbReference type="VEuPathDB" id="ToxoDB:CSUI_007253"/>